<evidence type="ECO:0000256" key="4">
    <source>
        <dbReference type="SAM" id="MobiDB-lite"/>
    </source>
</evidence>
<feature type="compositionally biased region" description="Polar residues" evidence="4">
    <location>
        <begin position="873"/>
        <end position="885"/>
    </location>
</feature>
<reference evidence="6" key="1">
    <citation type="submission" date="2023-03" db="EMBL/GenBank/DDBJ databases">
        <title>Massive genome expansion in bonnet fungi (Mycena s.s.) driven by repeated elements and novel gene families across ecological guilds.</title>
        <authorList>
            <consortium name="Lawrence Berkeley National Laboratory"/>
            <person name="Harder C.B."/>
            <person name="Miyauchi S."/>
            <person name="Viragh M."/>
            <person name="Kuo A."/>
            <person name="Thoen E."/>
            <person name="Andreopoulos B."/>
            <person name="Lu D."/>
            <person name="Skrede I."/>
            <person name="Drula E."/>
            <person name="Henrissat B."/>
            <person name="Morin E."/>
            <person name="Kohler A."/>
            <person name="Barry K."/>
            <person name="LaButti K."/>
            <person name="Morin E."/>
            <person name="Salamov A."/>
            <person name="Lipzen A."/>
            <person name="Mereny Z."/>
            <person name="Hegedus B."/>
            <person name="Baldrian P."/>
            <person name="Stursova M."/>
            <person name="Weitz H."/>
            <person name="Taylor A."/>
            <person name="Grigoriev I.V."/>
            <person name="Nagy L.G."/>
            <person name="Martin F."/>
            <person name="Kauserud H."/>
        </authorList>
    </citation>
    <scope>NUCLEOTIDE SEQUENCE</scope>
    <source>
        <strain evidence="6">CBHHK067</strain>
    </source>
</reference>
<dbReference type="Pfam" id="PF00176">
    <property type="entry name" value="SNF2-rel_dom"/>
    <property type="match status" value="1"/>
</dbReference>
<feature type="region of interest" description="Disordered" evidence="4">
    <location>
        <begin position="864"/>
        <end position="889"/>
    </location>
</feature>
<dbReference type="PANTHER" id="PTHR45626:SF51">
    <property type="entry name" value="SNF2-RELATED DOMAIN-CONTAINING PROTEIN"/>
    <property type="match status" value="1"/>
</dbReference>
<dbReference type="GO" id="GO:0005524">
    <property type="term" value="F:ATP binding"/>
    <property type="evidence" value="ECO:0007669"/>
    <property type="project" value="UniProtKB-KW"/>
</dbReference>
<dbReference type="Gene3D" id="3.40.50.10810">
    <property type="entry name" value="Tandem AAA-ATPase domain"/>
    <property type="match status" value="1"/>
</dbReference>
<feature type="region of interest" description="Disordered" evidence="4">
    <location>
        <begin position="549"/>
        <end position="588"/>
    </location>
</feature>
<keyword evidence="3" id="KW-0067">ATP-binding</keyword>
<dbReference type="InterPro" id="IPR001650">
    <property type="entry name" value="Helicase_C-like"/>
</dbReference>
<dbReference type="GO" id="GO:0006281">
    <property type="term" value="P:DNA repair"/>
    <property type="evidence" value="ECO:0007669"/>
    <property type="project" value="TreeGrafter"/>
</dbReference>
<dbReference type="InterPro" id="IPR027417">
    <property type="entry name" value="P-loop_NTPase"/>
</dbReference>
<keyword evidence="7" id="KW-1185">Reference proteome</keyword>
<evidence type="ECO:0000259" key="5">
    <source>
        <dbReference type="PROSITE" id="PS51194"/>
    </source>
</evidence>
<dbReference type="Gene3D" id="3.40.50.300">
    <property type="entry name" value="P-loop containing nucleotide triphosphate hydrolases"/>
    <property type="match status" value="1"/>
</dbReference>
<dbReference type="InterPro" id="IPR000330">
    <property type="entry name" value="SNF2_N"/>
</dbReference>
<keyword evidence="2 6" id="KW-0378">Hydrolase</keyword>
<dbReference type="InterPro" id="IPR014001">
    <property type="entry name" value="Helicase_ATP-bd"/>
</dbReference>
<evidence type="ECO:0000256" key="1">
    <source>
        <dbReference type="ARBA" id="ARBA00022741"/>
    </source>
</evidence>
<dbReference type="GO" id="GO:0005634">
    <property type="term" value="C:nucleus"/>
    <property type="evidence" value="ECO:0007669"/>
    <property type="project" value="TreeGrafter"/>
</dbReference>
<dbReference type="Pfam" id="PF00271">
    <property type="entry name" value="Helicase_C"/>
    <property type="match status" value="1"/>
</dbReference>
<proteinExistence type="predicted"/>
<dbReference type="GO" id="GO:0016787">
    <property type="term" value="F:hydrolase activity"/>
    <property type="evidence" value="ECO:0007669"/>
    <property type="project" value="UniProtKB-KW"/>
</dbReference>
<organism evidence="6 7">
    <name type="scientific">Mycena rosella</name>
    <name type="common">Pink bonnet</name>
    <name type="synonym">Agaricus rosellus</name>
    <dbReference type="NCBI Taxonomy" id="1033263"/>
    <lineage>
        <taxon>Eukaryota</taxon>
        <taxon>Fungi</taxon>
        <taxon>Dikarya</taxon>
        <taxon>Basidiomycota</taxon>
        <taxon>Agaricomycotina</taxon>
        <taxon>Agaricomycetes</taxon>
        <taxon>Agaricomycetidae</taxon>
        <taxon>Agaricales</taxon>
        <taxon>Marasmiineae</taxon>
        <taxon>Mycenaceae</taxon>
        <taxon>Mycena</taxon>
    </lineage>
</organism>
<evidence type="ECO:0000256" key="3">
    <source>
        <dbReference type="ARBA" id="ARBA00022840"/>
    </source>
</evidence>
<feature type="region of interest" description="Disordered" evidence="4">
    <location>
        <begin position="1154"/>
        <end position="1183"/>
    </location>
</feature>
<dbReference type="InterPro" id="IPR049730">
    <property type="entry name" value="SNF2/RAD54-like_C"/>
</dbReference>
<dbReference type="SUPFAM" id="SSF52540">
    <property type="entry name" value="P-loop containing nucleoside triphosphate hydrolases"/>
    <property type="match status" value="2"/>
</dbReference>
<dbReference type="PROSITE" id="PS51194">
    <property type="entry name" value="HELICASE_CTER"/>
    <property type="match status" value="1"/>
</dbReference>
<feature type="region of interest" description="Disordered" evidence="4">
    <location>
        <begin position="1129"/>
        <end position="1148"/>
    </location>
</feature>
<evidence type="ECO:0000313" key="6">
    <source>
        <dbReference type="EMBL" id="KAJ7706893.1"/>
    </source>
</evidence>
<evidence type="ECO:0000256" key="2">
    <source>
        <dbReference type="ARBA" id="ARBA00022801"/>
    </source>
</evidence>
<comment type="caution">
    <text evidence="6">The sequence shown here is derived from an EMBL/GenBank/DDBJ whole genome shotgun (WGS) entry which is preliminary data.</text>
</comment>
<feature type="compositionally biased region" description="Low complexity" evidence="4">
    <location>
        <begin position="564"/>
        <end position="577"/>
    </location>
</feature>
<dbReference type="InterPro" id="IPR050628">
    <property type="entry name" value="SNF2_RAD54_helicase_TF"/>
</dbReference>
<keyword evidence="1" id="KW-0547">Nucleotide-binding</keyword>
<dbReference type="SMART" id="SM00490">
    <property type="entry name" value="HELICc"/>
    <property type="match status" value="1"/>
</dbReference>
<name>A0AAD7GWR8_MYCRO</name>
<dbReference type="EMBL" id="JARKIE010000006">
    <property type="protein sequence ID" value="KAJ7706893.1"/>
    <property type="molecule type" value="Genomic_DNA"/>
</dbReference>
<dbReference type="SMART" id="SM00487">
    <property type="entry name" value="DEXDc"/>
    <property type="match status" value="1"/>
</dbReference>
<accession>A0AAD7GWR8</accession>
<protein>
    <submittedName>
        <fullName evidence="6">P-loop containing nucleoside triphosphate hydrolase protein</fullName>
    </submittedName>
</protein>
<evidence type="ECO:0000313" key="7">
    <source>
        <dbReference type="Proteomes" id="UP001221757"/>
    </source>
</evidence>
<gene>
    <name evidence="6" type="ORF">B0H17DRAFT_1034765</name>
</gene>
<dbReference type="Proteomes" id="UP001221757">
    <property type="component" value="Unassembled WGS sequence"/>
</dbReference>
<dbReference type="GO" id="GO:0008094">
    <property type="term" value="F:ATP-dependent activity, acting on DNA"/>
    <property type="evidence" value="ECO:0007669"/>
    <property type="project" value="TreeGrafter"/>
</dbReference>
<feature type="domain" description="Helicase C-terminal" evidence="5">
    <location>
        <begin position="939"/>
        <end position="1092"/>
    </location>
</feature>
<dbReference type="PANTHER" id="PTHR45626">
    <property type="entry name" value="TRANSCRIPTION TERMINATION FACTOR 2-RELATED"/>
    <property type="match status" value="1"/>
</dbReference>
<dbReference type="AlphaFoldDB" id="A0AAD7GWR8"/>
<dbReference type="CDD" id="cd18793">
    <property type="entry name" value="SF2_C_SNF"/>
    <property type="match status" value="1"/>
</dbReference>
<sequence>MAGKSPFSFGNYLSYGAVCIPLFPEATEQLVHEQLPHQTLAEDGWSLFAASQILEYLINSEDDPLLRQLDFLMLHNFISATYALENNTMTIRVYLIPHDLPGAQGKLRFRQNKIVGDARRYLSGLLPKLSRSRESWEGRGLSDSPFVAPATTLAGVYEDLPSPQRVVTDTSTPVTRRLLDLSDRLGNLGIRSTLHHYQRRSVAAMIQKEMDPSDDPDPLFFPIFGMHGEKFFLQPGTMELLLERPLVAHCRGGILCEELGTGKTVMILALILSTRNQLSEPEPSIIDTRPVLTPLALRHFPSGEFDTARKRLFRNNAKVAAGVPTLVELLLHRMATSPVAFVPEHRAHYSDRFVEEVENLDHYTGPRKENLPFYLDYHGEPIDNERTNKRTGPTARGPRMLYLTSATLVVVPPNLLLQWTQECSLHCEDSLRLCVLKKHEPMPAARTLASEYDIVLITYPRFTAEDKKGRTSSTWRACKCAEYPNVRVPKCVCEPPEGSPLLQVRWKRLVIDEGHVSASLSTVLTPFTKMLSVERRWIVTGTPTTNLLGLNLGNQRNDSPAPAPETISIPSSPTPSEGLESSVADGSQSTRVWTQVDGKDLTDLSNMIIHFIRVPQLLANPQLIHTHVKDALLDRRGPRIGAIEVLMQLMSSVMIRHRIADVEEEVILPLVTQELVLLDLDPLAIKSYNALQAIIAINAVTSQRTDKDYMFHPANVAFLQQTVQNMSQIMFWHVDDNSYNAEERLRDPTGPLDKIIAKTTPEDINLYHEAIGHLKVAATDPLWRALQTHEDVPYRIYDLQRSIFDAWTRTADCDPGTLYIHPDRLRALRRLILHQPLISEETLVTRGQYTAEQDAKQRQLYLESLKRKRGSKSSEQTSSRKTTQHAIDPSTVEAIKKHVALISEDFDTPVHQNEAHRPSALVSKSHIAHTELGSSASSKLNYILNEVLQYAPTEKFLIFSDSELSLAHIGEGLDLIGVDFLRFTTQTAPEVRQQFVLTFETSERYRVFLMELKHGARGLNLTTASRVIFCEPVWRADVESQAIKRCHRIGQTRPITVKTLAIRGTAEQNMAARRLALKDSQEKIPKLLEENGMRTFIANPKFFTREPTALPTIRVPLVKLAPTVDEDELMDEDVGGSGSTISTPPRPRVQFTAESVNTSPRAGSPLKRKVHFPANEESGPRKRQVRLLVADPSPPKVRFAM</sequence>
<dbReference type="InterPro" id="IPR038718">
    <property type="entry name" value="SNF2-like_sf"/>
</dbReference>